<dbReference type="Proteomes" id="UP000518887">
    <property type="component" value="Unassembled WGS sequence"/>
</dbReference>
<proteinExistence type="predicted"/>
<sequence>MFKFVSTRTVKRYKSYCADILNQLKMSLINNYGIEIGIDLIGSGAKNLVTQNENEPFDLDFNLIITSFGDYYKPNDSNDLRELKDLIRNELNEILEKEHFRDAQDSKSVLTARLFFANDPKKKEFSFDIAILARNSLGNYCRLIHEKGSIDRLYWNEVPSSHDIYEKSTELKEYGWWQDVRETYLKLKNMYLQHNDHTHPSFIVYVEAVNKVYNDFENYDE</sequence>
<evidence type="ECO:0008006" key="3">
    <source>
        <dbReference type="Google" id="ProtNLM"/>
    </source>
</evidence>
<dbReference type="EMBL" id="JACHFQ010000004">
    <property type="protein sequence ID" value="MBB5225905.1"/>
    <property type="molecule type" value="Genomic_DNA"/>
</dbReference>
<evidence type="ECO:0000313" key="2">
    <source>
        <dbReference type="Proteomes" id="UP000518887"/>
    </source>
</evidence>
<evidence type="ECO:0000313" key="1">
    <source>
        <dbReference type="EMBL" id="MBB5225905.1"/>
    </source>
</evidence>
<gene>
    <name evidence="1" type="ORF">HNP76_001273</name>
</gene>
<dbReference type="RefSeq" id="WP_184658664.1">
    <property type="nucleotide sequence ID" value="NZ_CP031518.1"/>
</dbReference>
<protein>
    <recommendedName>
        <fullName evidence="3">Nucleotidyltransferase</fullName>
    </recommendedName>
</protein>
<dbReference type="AlphaFoldDB" id="A0A7W8LM01"/>
<comment type="caution">
    <text evidence="1">The sequence shown here is derived from an EMBL/GenBank/DDBJ whole genome shotgun (WGS) entry which is preliminary data.</text>
</comment>
<keyword evidence="2" id="KW-1185">Reference proteome</keyword>
<organism evidence="1 2">
    <name type="scientific">Treponema ruminis</name>
    <dbReference type="NCBI Taxonomy" id="744515"/>
    <lineage>
        <taxon>Bacteria</taxon>
        <taxon>Pseudomonadati</taxon>
        <taxon>Spirochaetota</taxon>
        <taxon>Spirochaetia</taxon>
        <taxon>Spirochaetales</taxon>
        <taxon>Treponemataceae</taxon>
        <taxon>Treponema</taxon>
    </lineage>
</organism>
<reference evidence="1 2" key="1">
    <citation type="submission" date="2020-08" db="EMBL/GenBank/DDBJ databases">
        <title>Genomic Encyclopedia of Type Strains, Phase IV (KMG-IV): sequencing the most valuable type-strain genomes for metagenomic binning, comparative biology and taxonomic classification.</title>
        <authorList>
            <person name="Goeker M."/>
        </authorList>
    </citation>
    <scope>NUCLEOTIDE SEQUENCE [LARGE SCALE GENOMIC DNA]</scope>
    <source>
        <strain evidence="1 2">DSM 103462</strain>
    </source>
</reference>
<name>A0A7W8LM01_9SPIR</name>
<accession>A0A7W8LM01</accession>